<evidence type="ECO:0000313" key="1">
    <source>
        <dbReference type="EMBL" id="ALH06965.1"/>
    </source>
</evidence>
<proteinExistence type="predicted"/>
<sequence>MSVYLHLDSTYRDLSQYPKPSEWKFTQGTTLWTNTRTVQCVRPTNARTACNLVYNVKLEKLIIPIDSTTFPNFLADNPYLYVTISTGSSPDVNSINTMGQATSGAKTSNVQFVVFWEKNQGTSWYHYSSPMVQSIRWNSNEPVNFALRDLSGNVLAFPDEVAIDPAAQISCLLSTTPYVRDGSYDNHLVTLYDAGTF</sequence>
<reference evidence="1" key="1">
    <citation type="journal article" date="2015" name="Genome Announc.">
        <title>Complete Genome Sequence of a New Member of the Marseilleviridae Recovered from the Brackish Submarine Spring in the Cassis Port-Miou Calanque, France.</title>
        <authorList>
            <person name="Doutre G."/>
            <person name="Arfib B."/>
            <person name="Rochette P."/>
            <person name="Claverie J.M."/>
            <person name="Bonin P."/>
            <person name="Abergel C."/>
        </authorList>
    </citation>
    <scope>NUCLEOTIDE SEQUENCE [LARGE SCALE GENOMIC DNA]</scope>
    <source>
        <strain evidence="1">1</strain>
    </source>
</reference>
<evidence type="ECO:0000313" key="2">
    <source>
        <dbReference type="Proteomes" id="UP000319438"/>
    </source>
</evidence>
<dbReference type="Proteomes" id="UP000319438">
    <property type="component" value="Segment"/>
</dbReference>
<protein>
    <submittedName>
        <fullName evidence="1">Uncharacterized protein</fullName>
    </submittedName>
</protein>
<name>A0A0N9PWF8_9VIRU</name>
<accession>A0A0N9PWF8</accession>
<gene>
    <name evidence="1" type="ORF">PMV_267</name>
</gene>
<organism evidence="1 2">
    <name type="scientific">Port-miou virus</name>
    <dbReference type="NCBI Taxonomy" id="1733873"/>
    <lineage>
        <taxon>Viruses</taxon>
        <taxon>Varidnaviria</taxon>
        <taxon>Bamfordvirae</taxon>
        <taxon>Nucleocytoviricota</taxon>
        <taxon>Megaviricetes</taxon>
        <taxon>Pimascovirales</taxon>
        <taxon>Pimascovirales incertae sedis</taxon>
        <taxon>Marseilleviridae</taxon>
        <taxon>Losannavirus</taxon>
        <taxon>Losannavirus lausannense</taxon>
        <taxon>Lausannevirus</taxon>
    </lineage>
</organism>
<dbReference type="EMBL" id="KT428292">
    <property type="protein sequence ID" value="ALH06965.1"/>
    <property type="molecule type" value="Genomic_DNA"/>
</dbReference>